<dbReference type="EMBL" id="JAUIZM010000003">
    <property type="protein sequence ID" value="KAK1394024.1"/>
    <property type="molecule type" value="Genomic_DNA"/>
</dbReference>
<dbReference type="GO" id="GO:0005524">
    <property type="term" value="F:ATP binding"/>
    <property type="evidence" value="ECO:0007669"/>
    <property type="project" value="UniProtKB-KW"/>
</dbReference>
<accession>A0AAD8N2C4</accession>
<keyword evidence="8" id="KW-1185">Reference proteome</keyword>
<evidence type="ECO:0000256" key="1">
    <source>
        <dbReference type="ARBA" id="ARBA00022737"/>
    </source>
</evidence>
<feature type="domain" description="Disease resistance R13L4/SHOC-2-like LRR" evidence="6">
    <location>
        <begin position="309"/>
        <end position="456"/>
    </location>
</feature>
<dbReference type="CDD" id="cd14798">
    <property type="entry name" value="RX-CC_like"/>
    <property type="match status" value="1"/>
</dbReference>
<dbReference type="InterPro" id="IPR032675">
    <property type="entry name" value="LRR_dom_sf"/>
</dbReference>
<dbReference type="InterPro" id="IPR055414">
    <property type="entry name" value="LRR_R13L4/SHOC2-like"/>
</dbReference>
<protein>
    <recommendedName>
        <fullName evidence="9">Rx N-terminal domain-containing protein</fullName>
    </recommendedName>
</protein>
<dbReference type="Proteomes" id="UP001237642">
    <property type="component" value="Unassembled WGS sequence"/>
</dbReference>
<dbReference type="SUPFAM" id="SSF52058">
    <property type="entry name" value="L domain-like"/>
    <property type="match status" value="1"/>
</dbReference>
<dbReference type="Pfam" id="PF18052">
    <property type="entry name" value="Rx_N"/>
    <property type="match status" value="1"/>
</dbReference>
<keyword evidence="2" id="KW-0547">Nucleotide-binding</keyword>
<name>A0AAD8N2C4_9APIA</name>
<sequence>MAEAVISFAVQRLGELLISEAKLLYEVNDKIDEIQHELERMQCFLKEADKKQNRDERVRKWVAEMRALAYKIEDVIETFALEVETKKQQSSFKEILRRFACILNEGVSRHNIAKEIDAIKVELANLTASLPTYGITKGLEEGETSSSIVNLKSRRIFYSHDVEKDFVGMQKETEQLISQLKEEVKGCEVVSICGMGGSIYKLQGLSEEEGWTLLSKKANVKDTAEKEAYEMERIGRTMIKRFQVKEEKVISVIHLQRKHDYESKASIVRKLCIRDQSFLKPYDQHVISHIRSLIVWAAHSNTEGEWPEKILDLKRFKLLRVLSASGFIFNKQNIRTMSELVYLKYLCLAYCELEELPISIGNLRNLETLDLRVFGPITVPNVLWKLNQLKHLYLPYEFKQGDRVDKLRFEGLNNLQVIRNYDSVYCDARDLIRLRNLKVFSGKIRVQDNLTKNIIDFIKSTELRHSEVDIEGEDSPRTTTTLAFLDVSPFYVLTILEVTKTQ</sequence>
<feature type="domain" description="Disease resistance N-terminal" evidence="5">
    <location>
        <begin position="5"/>
        <end position="93"/>
    </location>
</feature>
<evidence type="ECO:0008006" key="9">
    <source>
        <dbReference type="Google" id="ProtNLM"/>
    </source>
</evidence>
<gene>
    <name evidence="7" type="ORF">POM88_013080</name>
</gene>
<evidence type="ECO:0000256" key="4">
    <source>
        <dbReference type="ARBA" id="ARBA00022840"/>
    </source>
</evidence>
<dbReference type="AlphaFoldDB" id="A0AAD8N2C4"/>
<dbReference type="PANTHER" id="PTHR19338">
    <property type="entry name" value="TRANSLOCASE OF INNER MITOCHONDRIAL MEMBRANE 13 HOMOLOG"/>
    <property type="match status" value="1"/>
</dbReference>
<keyword evidence="4" id="KW-0067">ATP-binding</keyword>
<keyword evidence="3" id="KW-0611">Plant defense</keyword>
<dbReference type="Gene3D" id="1.20.5.4130">
    <property type="match status" value="1"/>
</dbReference>
<evidence type="ECO:0000256" key="2">
    <source>
        <dbReference type="ARBA" id="ARBA00022741"/>
    </source>
</evidence>
<evidence type="ECO:0000259" key="5">
    <source>
        <dbReference type="Pfam" id="PF18052"/>
    </source>
</evidence>
<keyword evidence="1" id="KW-0677">Repeat</keyword>
<dbReference type="InterPro" id="IPR038005">
    <property type="entry name" value="RX-like_CC"/>
</dbReference>
<organism evidence="7 8">
    <name type="scientific">Heracleum sosnowskyi</name>
    <dbReference type="NCBI Taxonomy" id="360622"/>
    <lineage>
        <taxon>Eukaryota</taxon>
        <taxon>Viridiplantae</taxon>
        <taxon>Streptophyta</taxon>
        <taxon>Embryophyta</taxon>
        <taxon>Tracheophyta</taxon>
        <taxon>Spermatophyta</taxon>
        <taxon>Magnoliopsida</taxon>
        <taxon>eudicotyledons</taxon>
        <taxon>Gunneridae</taxon>
        <taxon>Pentapetalae</taxon>
        <taxon>asterids</taxon>
        <taxon>campanulids</taxon>
        <taxon>Apiales</taxon>
        <taxon>Apiaceae</taxon>
        <taxon>Apioideae</taxon>
        <taxon>apioid superclade</taxon>
        <taxon>Tordylieae</taxon>
        <taxon>Tordyliinae</taxon>
        <taxon>Heracleum</taxon>
    </lineage>
</organism>
<dbReference type="PANTHER" id="PTHR19338:SF66">
    <property type="entry name" value="NB-ARC DOMAIN-CONTAINING PROTEIN"/>
    <property type="match status" value="1"/>
</dbReference>
<evidence type="ECO:0000256" key="3">
    <source>
        <dbReference type="ARBA" id="ARBA00022821"/>
    </source>
</evidence>
<dbReference type="Gene3D" id="3.80.10.10">
    <property type="entry name" value="Ribonuclease Inhibitor"/>
    <property type="match status" value="1"/>
</dbReference>
<evidence type="ECO:0000313" key="8">
    <source>
        <dbReference type="Proteomes" id="UP001237642"/>
    </source>
</evidence>
<dbReference type="GO" id="GO:0006952">
    <property type="term" value="P:defense response"/>
    <property type="evidence" value="ECO:0007669"/>
    <property type="project" value="UniProtKB-KW"/>
</dbReference>
<reference evidence="7" key="2">
    <citation type="submission" date="2023-05" db="EMBL/GenBank/DDBJ databases">
        <authorList>
            <person name="Schelkunov M.I."/>
        </authorList>
    </citation>
    <scope>NUCLEOTIDE SEQUENCE</scope>
    <source>
        <strain evidence="7">Hsosn_3</strain>
        <tissue evidence="7">Leaf</tissue>
    </source>
</reference>
<reference evidence="7" key="1">
    <citation type="submission" date="2023-02" db="EMBL/GenBank/DDBJ databases">
        <title>Genome of toxic invasive species Heracleum sosnowskyi carries increased number of genes despite the absence of recent whole-genome duplications.</title>
        <authorList>
            <person name="Schelkunov M."/>
            <person name="Shtratnikova V."/>
            <person name="Makarenko M."/>
            <person name="Klepikova A."/>
            <person name="Omelchenko D."/>
            <person name="Novikova G."/>
            <person name="Obukhova E."/>
            <person name="Bogdanov V."/>
            <person name="Penin A."/>
            <person name="Logacheva M."/>
        </authorList>
    </citation>
    <scope>NUCLEOTIDE SEQUENCE</scope>
    <source>
        <strain evidence="7">Hsosn_3</strain>
        <tissue evidence="7">Leaf</tissue>
    </source>
</reference>
<proteinExistence type="predicted"/>
<comment type="caution">
    <text evidence="7">The sequence shown here is derived from an EMBL/GenBank/DDBJ whole genome shotgun (WGS) entry which is preliminary data.</text>
</comment>
<dbReference type="Pfam" id="PF23598">
    <property type="entry name" value="LRR_14"/>
    <property type="match status" value="1"/>
</dbReference>
<dbReference type="InterPro" id="IPR041118">
    <property type="entry name" value="Rx_N"/>
</dbReference>
<evidence type="ECO:0000313" key="7">
    <source>
        <dbReference type="EMBL" id="KAK1394024.1"/>
    </source>
</evidence>
<evidence type="ECO:0000259" key="6">
    <source>
        <dbReference type="Pfam" id="PF23598"/>
    </source>
</evidence>